<keyword evidence="1" id="KW-1133">Transmembrane helix</keyword>
<evidence type="ECO:0000313" key="4">
    <source>
        <dbReference type="Proteomes" id="UP001268819"/>
    </source>
</evidence>
<protein>
    <submittedName>
        <fullName evidence="3">Iron-regulated membrane protein</fullName>
    </submittedName>
</protein>
<feature type="domain" description="PepSY" evidence="2">
    <location>
        <begin position="80"/>
        <end position="138"/>
    </location>
</feature>
<evidence type="ECO:0000313" key="3">
    <source>
        <dbReference type="EMBL" id="MDR6594377.1"/>
    </source>
</evidence>
<feature type="transmembrane region" description="Helical" evidence="1">
    <location>
        <begin position="430"/>
        <end position="460"/>
    </location>
</feature>
<feature type="transmembrane region" description="Helical" evidence="1">
    <location>
        <begin position="382"/>
        <end position="402"/>
    </location>
</feature>
<evidence type="ECO:0000259" key="2">
    <source>
        <dbReference type="Pfam" id="PF03413"/>
    </source>
</evidence>
<dbReference type="InterPro" id="IPR005625">
    <property type="entry name" value="PepSY-ass_TM"/>
</dbReference>
<dbReference type="PANTHER" id="PTHR34219">
    <property type="entry name" value="IRON-REGULATED INNER MEMBRANE PROTEIN-RELATED"/>
    <property type="match status" value="1"/>
</dbReference>
<dbReference type="Proteomes" id="UP001268819">
    <property type="component" value="Unassembled WGS sequence"/>
</dbReference>
<gene>
    <name evidence="3" type="ORF">J2S66_002761</name>
</gene>
<keyword evidence="1" id="KW-0812">Transmembrane</keyword>
<name>A0ABU1PUQ3_9PSEU</name>
<accession>A0ABU1PUQ3</accession>
<organism evidence="3 4">
    <name type="scientific">Saccharothrix longispora</name>
    <dbReference type="NCBI Taxonomy" id="33920"/>
    <lineage>
        <taxon>Bacteria</taxon>
        <taxon>Bacillati</taxon>
        <taxon>Actinomycetota</taxon>
        <taxon>Actinomycetes</taxon>
        <taxon>Pseudonocardiales</taxon>
        <taxon>Pseudonocardiaceae</taxon>
        <taxon>Saccharothrix</taxon>
    </lineage>
</organism>
<sequence>MSAPPVDDVHVRTDQAPGPVRVSVLPLLRRLHFYAGVLVAPFLLVAALSGLLYAFAPQLDAVLYDDVLEVPAATGAPRPLAEQVAAAQAALPEGAVTSVLTADAPEATTRVVFSLPGLAEGHDRTVYVDPYTARVRGQLTTSFDSTPATTWLGGLHRHLHLGEPGRLYSELAASWLWVISLGGVALWVSRQRAARRRVRAVLAPEPGAKGVRGTRSWHGSTGTWVLLGALFLSATGLTWSTYAGENFSAALTALDARTPVLDTSLTGTGGTAGSDGHGEHGDASRGIGPVDPATFDQVLVAARDAGLDGPVKLGVASAPGTAWTATQNDQTWPVRLDAVAVDPASGDVTARADFADRPVLAKLSTLGIQAHMGRLFGVANQAVLFLLAAGILTLVVLGYRMWWQRRPTRADRRAPVGGAPKRGTWQHLPLWFVVPAPLVLIAVGWAIPLLGSSLLAFLVVDGLLGLARRRAGGRTAGQGG</sequence>
<comment type="caution">
    <text evidence="3">The sequence shown here is derived from an EMBL/GenBank/DDBJ whole genome shotgun (WGS) entry which is preliminary data.</text>
</comment>
<dbReference type="Pfam" id="PF03413">
    <property type="entry name" value="PepSY"/>
    <property type="match status" value="1"/>
</dbReference>
<dbReference type="PANTHER" id="PTHR34219:SF1">
    <property type="entry name" value="PEPSY DOMAIN-CONTAINING PROTEIN"/>
    <property type="match status" value="1"/>
</dbReference>
<keyword evidence="4" id="KW-1185">Reference proteome</keyword>
<feature type="transmembrane region" description="Helical" evidence="1">
    <location>
        <begin position="171"/>
        <end position="189"/>
    </location>
</feature>
<evidence type="ECO:0000256" key="1">
    <source>
        <dbReference type="SAM" id="Phobius"/>
    </source>
</evidence>
<keyword evidence="1" id="KW-0472">Membrane</keyword>
<dbReference type="EMBL" id="JAVDSG010000001">
    <property type="protein sequence ID" value="MDR6594377.1"/>
    <property type="molecule type" value="Genomic_DNA"/>
</dbReference>
<dbReference type="Pfam" id="PF03929">
    <property type="entry name" value="PepSY_TM"/>
    <property type="match status" value="1"/>
</dbReference>
<feature type="transmembrane region" description="Helical" evidence="1">
    <location>
        <begin position="31"/>
        <end position="56"/>
    </location>
</feature>
<proteinExistence type="predicted"/>
<dbReference type="InterPro" id="IPR025711">
    <property type="entry name" value="PepSY"/>
</dbReference>
<reference evidence="3 4" key="1">
    <citation type="submission" date="2023-07" db="EMBL/GenBank/DDBJ databases">
        <title>Sequencing the genomes of 1000 actinobacteria strains.</title>
        <authorList>
            <person name="Klenk H.-P."/>
        </authorList>
    </citation>
    <scope>NUCLEOTIDE SEQUENCE [LARGE SCALE GENOMIC DNA]</scope>
    <source>
        <strain evidence="3 4">DSM 43749</strain>
    </source>
</reference>
<dbReference type="RefSeq" id="WP_310307380.1">
    <property type="nucleotide sequence ID" value="NZ_BAAAXB010000001.1"/>
</dbReference>